<keyword evidence="2" id="KW-0808">Transferase</keyword>
<dbReference type="PANTHER" id="PTHR12526">
    <property type="entry name" value="GLYCOSYLTRANSFERASE"/>
    <property type="match status" value="1"/>
</dbReference>
<accession>A0ABS6XF85</accession>
<dbReference type="Gene3D" id="3.40.50.2000">
    <property type="entry name" value="Glycogen Phosphorylase B"/>
    <property type="match status" value="2"/>
</dbReference>
<evidence type="ECO:0000313" key="2">
    <source>
        <dbReference type="EMBL" id="MBW3366652.1"/>
    </source>
</evidence>
<dbReference type="EMBL" id="JAHWXQ010000005">
    <property type="protein sequence ID" value="MBW3366652.1"/>
    <property type="molecule type" value="Genomic_DNA"/>
</dbReference>
<evidence type="ECO:0000259" key="1">
    <source>
        <dbReference type="Pfam" id="PF00534"/>
    </source>
</evidence>
<organism evidence="2 3">
    <name type="scientific">Pontibacter populi</name>
    <dbReference type="NCBI Taxonomy" id="890055"/>
    <lineage>
        <taxon>Bacteria</taxon>
        <taxon>Pseudomonadati</taxon>
        <taxon>Bacteroidota</taxon>
        <taxon>Cytophagia</taxon>
        <taxon>Cytophagales</taxon>
        <taxon>Hymenobacteraceae</taxon>
        <taxon>Pontibacter</taxon>
    </lineage>
</organism>
<gene>
    <name evidence="2" type="ORF">KYK27_16445</name>
</gene>
<evidence type="ECO:0000313" key="3">
    <source>
        <dbReference type="Proteomes" id="UP000774935"/>
    </source>
</evidence>
<reference evidence="2 3" key="1">
    <citation type="submission" date="2021-07" db="EMBL/GenBank/DDBJ databases">
        <authorList>
            <person name="Kim M.K."/>
        </authorList>
    </citation>
    <scope>NUCLEOTIDE SEQUENCE [LARGE SCALE GENOMIC DNA]</scope>
    <source>
        <strain evidence="2 3">HLY7-15</strain>
    </source>
</reference>
<keyword evidence="3" id="KW-1185">Reference proteome</keyword>
<comment type="caution">
    <text evidence="2">The sequence shown here is derived from an EMBL/GenBank/DDBJ whole genome shotgun (WGS) entry which is preliminary data.</text>
</comment>
<dbReference type="EC" id="2.4.-.-" evidence="2"/>
<dbReference type="SUPFAM" id="SSF53756">
    <property type="entry name" value="UDP-Glycosyltransferase/glycogen phosphorylase"/>
    <property type="match status" value="1"/>
</dbReference>
<protein>
    <submittedName>
        <fullName evidence="2">Glycosyltransferase</fullName>
        <ecNumber evidence="2">2.4.-.-</ecNumber>
    </submittedName>
</protein>
<dbReference type="RefSeq" id="WP_199111395.1">
    <property type="nucleotide sequence ID" value="NZ_JAHWXQ010000005.1"/>
</dbReference>
<feature type="domain" description="Glycosyl transferase family 1" evidence="1">
    <location>
        <begin position="199"/>
        <end position="341"/>
    </location>
</feature>
<name>A0ABS6XF85_9BACT</name>
<dbReference type="Pfam" id="PF00534">
    <property type="entry name" value="Glycos_transf_1"/>
    <property type="match status" value="1"/>
</dbReference>
<dbReference type="Proteomes" id="UP000774935">
    <property type="component" value="Unassembled WGS sequence"/>
</dbReference>
<dbReference type="GO" id="GO:0016757">
    <property type="term" value="F:glycosyltransferase activity"/>
    <property type="evidence" value="ECO:0007669"/>
    <property type="project" value="UniProtKB-KW"/>
</dbReference>
<keyword evidence="2" id="KW-0328">Glycosyltransferase</keyword>
<proteinExistence type="predicted"/>
<dbReference type="InterPro" id="IPR001296">
    <property type="entry name" value="Glyco_trans_1"/>
</dbReference>
<sequence>MKIAFVSLMEGQPWGGSEALWHKTAKYSREQGNDVLVSVYDWGSTNRYIKELMDIGCRVHSRPLYSRNKVHIRKLIYSLKNKILGTSRFYNHILKFKPDMVVISQGNTYDLVIHHTSLKDSLILSKVPYFIICHNHTQFSDIPNAAVYSGARSAFENASKVFFVSKRMWSFVERQLCTKLKNGYLTWNPLNLKSNKLVKWPENSDSLNFAVVASIVGGKGHDMLFEALSTETWIKRRSWILNLYGAGEGVEYLKKLAVFYGIDKKVIFHGHFDNILGVWEHNHILVVPSSIEGLPISLVEAMICGRPAIVTDIGGNCEMIKDGVNGFVAESPYTSYIRYALERAWEKRECWHGMGLLARSSALEQVDLTPEITLYNKLSSQTL</sequence>